<dbReference type="EMBL" id="VUAA01000028">
    <property type="protein sequence ID" value="KAA1253091.1"/>
    <property type="molecule type" value="Genomic_DNA"/>
</dbReference>
<protein>
    <submittedName>
        <fullName evidence="1">Uncharacterized protein</fullName>
    </submittedName>
</protein>
<dbReference type="Proteomes" id="UP000323225">
    <property type="component" value="Unassembled WGS sequence"/>
</dbReference>
<name>A0A5Q6PE73_VIBCL</name>
<gene>
    <name evidence="1" type="ORF">F0M16_19305</name>
</gene>
<sequence>MKTLTPFNVKRFVTKQIPLNDFPLLHDYLLISDEHAEPKAEYVAKIKEKMLQKGYSAEQFNEMIKVFNDAQVTVSYKIPGGHCKGNETIWAYVTDKINGSAPSWRIDHS</sequence>
<evidence type="ECO:0000313" key="1">
    <source>
        <dbReference type="EMBL" id="KAA1253091.1"/>
    </source>
</evidence>
<accession>A0A5Q6PE73</accession>
<evidence type="ECO:0000313" key="2">
    <source>
        <dbReference type="Proteomes" id="UP000323225"/>
    </source>
</evidence>
<proteinExistence type="predicted"/>
<dbReference type="AlphaFoldDB" id="A0A5Q6PE73"/>
<reference evidence="1 2" key="1">
    <citation type="submission" date="2019-09" db="EMBL/GenBank/DDBJ databases">
        <authorList>
            <person name="Kritzky A."/>
            <person name="Schelkanova E.Y."/>
            <person name="Alkhova Z.V."/>
            <person name="Smirnova N.I."/>
        </authorList>
    </citation>
    <scope>NUCLEOTIDE SEQUENCE [LARGE SCALE GENOMIC DNA]</scope>
    <source>
        <strain evidence="1 2">M1526</strain>
    </source>
</reference>
<organism evidence="1 2">
    <name type="scientific">Vibrio cholerae</name>
    <dbReference type="NCBI Taxonomy" id="666"/>
    <lineage>
        <taxon>Bacteria</taxon>
        <taxon>Pseudomonadati</taxon>
        <taxon>Pseudomonadota</taxon>
        <taxon>Gammaproteobacteria</taxon>
        <taxon>Vibrionales</taxon>
        <taxon>Vibrionaceae</taxon>
        <taxon>Vibrio</taxon>
    </lineage>
</organism>
<comment type="caution">
    <text evidence="1">The sequence shown here is derived from an EMBL/GenBank/DDBJ whole genome shotgun (WGS) entry which is preliminary data.</text>
</comment>